<comment type="caution">
    <text evidence="4">The sequence shown here is derived from an EMBL/GenBank/DDBJ whole genome shotgun (WGS) entry which is preliminary data.</text>
</comment>
<dbReference type="Pfam" id="PF17853">
    <property type="entry name" value="GGDEF_2"/>
    <property type="match status" value="1"/>
</dbReference>
<comment type="similarity">
    <text evidence="1">Belongs to the CdaR family.</text>
</comment>
<evidence type="ECO:0000256" key="1">
    <source>
        <dbReference type="ARBA" id="ARBA00006754"/>
    </source>
</evidence>
<dbReference type="PANTHER" id="PTHR33744:SF17">
    <property type="entry name" value="CONSERVED PROTEIN"/>
    <property type="match status" value="1"/>
</dbReference>
<feature type="domain" description="PucR C-terminal helix-turn-helix" evidence="2">
    <location>
        <begin position="492"/>
        <end position="550"/>
    </location>
</feature>
<evidence type="ECO:0000313" key="4">
    <source>
        <dbReference type="EMBL" id="RKT76737.1"/>
    </source>
</evidence>
<dbReference type="GO" id="GO:0003677">
    <property type="term" value="F:DNA binding"/>
    <property type="evidence" value="ECO:0007669"/>
    <property type="project" value="UniProtKB-KW"/>
</dbReference>
<dbReference type="Gene3D" id="1.10.10.2840">
    <property type="entry name" value="PucR C-terminal helix-turn-helix domain"/>
    <property type="match status" value="1"/>
</dbReference>
<evidence type="ECO:0000259" key="3">
    <source>
        <dbReference type="Pfam" id="PF17853"/>
    </source>
</evidence>
<feature type="domain" description="CdaR GGDEF-like" evidence="3">
    <location>
        <begin position="312"/>
        <end position="438"/>
    </location>
</feature>
<dbReference type="Proteomes" id="UP000278440">
    <property type="component" value="Unassembled WGS sequence"/>
</dbReference>
<reference evidence="4 5" key="1">
    <citation type="submission" date="2018-10" db="EMBL/GenBank/DDBJ databases">
        <title>Sequencing the genomes of 1000 actinobacteria strains.</title>
        <authorList>
            <person name="Klenk H.-P."/>
        </authorList>
    </citation>
    <scope>NUCLEOTIDE SEQUENCE [LARGE SCALE GENOMIC DNA]</scope>
    <source>
        <strain evidence="4 5">DSM 44267</strain>
    </source>
</reference>
<dbReference type="RefSeq" id="WP_121030179.1">
    <property type="nucleotide sequence ID" value="NZ_RBXT01000001.1"/>
</dbReference>
<dbReference type="PANTHER" id="PTHR33744">
    <property type="entry name" value="CARBOHYDRATE DIACID REGULATOR"/>
    <property type="match status" value="1"/>
</dbReference>
<dbReference type="OrthoDB" id="3246591at2"/>
<dbReference type="EMBL" id="RBXT01000001">
    <property type="protein sequence ID" value="RKT76737.1"/>
    <property type="molecule type" value="Genomic_DNA"/>
</dbReference>
<organism evidence="4 5">
    <name type="scientific">Terracoccus luteus</name>
    <dbReference type="NCBI Taxonomy" id="53356"/>
    <lineage>
        <taxon>Bacteria</taxon>
        <taxon>Bacillati</taxon>
        <taxon>Actinomycetota</taxon>
        <taxon>Actinomycetes</taxon>
        <taxon>Micrococcales</taxon>
        <taxon>Intrasporangiaceae</taxon>
        <taxon>Terracoccus</taxon>
    </lineage>
</organism>
<gene>
    <name evidence="4" type="ORF">DFJ68_0134</name>
</gene>
<dbReference type="Pfam" id="PF13556">
    <property type="entry name" value="HTH_30"/>
    <property type="match status" value="1"/>
</dbReference>
<evidence type="ECO:0000313" key="5">
    <source>
        <dbReference type="Proteomes" id="UP000278440"/>
    </source>
</evidence>
<proteinExistence type="inferred from homology"/>
<keyword evidence="4" id="KW-0238">DNA-binding</keyword>
<evidence type="ECO:0000259" key="2">
    <source>
        <dbReference type="Pfam" id="PF13556"/>
    </source>
</evidence>
<accession>A0A495XRL6</accession>
<sequence>MAARAGIGRIIEHLGSTLLDLVAGDAEGPRADSGVGAVVIHDPLDEQPLPPRALVLGVGVRGADDIATLLRDLSAHDGAGLVVRSPVAVDDTVRQVASETGTLVFGLTRGASWNQLAALLRELLGGSGIGDPGSSGATAGGEPETLAGVPAGDLFALANAIGALLDAPVTIEDRSSRLLAFSGRQDEADEPRIETVLGRQVPERYLRRLEQLGVFRRLYASDRPVFTSADDIGHGVTLGRAAVAVRAGDELLGSIWAVLPDELSPDREQALVDAAKLVALHLLRVRAGADVGRRLVADLVATALEGGAGAVEALGRLGLADRPLVVLALGLPDETDGRESHSMARRETERQRVTDALSIHLSALHPGSVVASVGGVAYGILPVSEASEDAEERAVRVASEFLSRTSTGPQAHVGVGRAAPDVSRLARARTDADRALRVLRQGAGQRRVARVSDVQVESLVLQLGDLAAAEGAEPTGPIARLRAYDTEHRSQLTATLSAWLDSAGDVGAAAARVHVHVNTFRYRLRRIAEIGGIDLDDADSRFAAMLQLRLLRD</sequence>
<keyword evidence="5" id="KW-1185">Reference proteome</keyword>
<dbReference type="InterPro" id="IPR051448">
    <property type="entry name" value="CdaR-like_regulators"/>
</dbReference>
<dbReference type="InterPro" id="IPR025736">
    <property type="entry name" value="PucR_C-HTH_dom"/>
</dbReference>
<dbReference type="AlphaFoldDB" id="A0A495XRL6"/>
<dbReference type="InterPro" id="IPR042070">
    <property type="entry name" value="PucR_C-HTH_sf"/>
</dbReference>
<protein>
    <submittedName>
        <fullName evidence="4">DNA-binding PucR family transcriptional regulator</fullName>
    </submittedName>
</protein>
<dbReference type="InterPro" id="IPR041522">
    <property type="entry name" value="CdaR_GGDEF"/>
</dbReference>
<name>A0A495XRL6_9MICO</name>